<gene>
    <name evidence="11" type="ORF">EKE94_05005</name>
</gene>
<dbReference type="Pfam" id="PF04290">
    <property type="entry name" value="DctQ"/>
    <property type="match status" value="1"/>
</dbReference>
<evidence type="ECO:0000256" key="3">
    <source>
        <dbReference type="ARBA" id="ARBA00022475"/>
    </source>
</evidence>
<keyword evidence="2 9" id="KW-0813">Transport</keyword>
<evidence type="ECO:0000256" key="4">
    <source>
        <dbReference type="ARBA" id="ARBA00022519"/>
    </source>
</evidence>
<dbReference type="InterPro" id="IPR007387">
    <property type="entry name" value="TRAP_DctQ"/>
</dbReference>
<dbReference type="PANTHER" id="PTHR35011:SF11">
    <property type="entry name" value="TRAP TRANSPORTER SMALL PERMEASE PROTEIN"/>
    <property type="match status" value="1"/>
</dbReference>
<protein>
    <recommendedName>
        <fullName evidence="9">TRAP transporter small permease protein</fullName>
    </recommendedName>
</protein>
<evidence type="ECO:0000259" key="10">
    <source>
        <dbReference type="Pfam" id="PF04290"/>
    </source>
</evidence>
<dbReference type="OrthoDB" id="5878939at2"/>
<keyword evidence="3" id="KW-1003">Cell membrane</keyword>
<evidence type="ECO:0000256" key="8">
    <source>
        <dbReference type="ARBA" id="ARBA00038436"/>
    </source>
</evidence>
<dbReference type="PANTHER" id="PTHR35011">
    <property type="entry name" value="2,3-DIKETO-L-GULONATE TRAP TRANSPORTER SMALL PERMEASE PROTEIN YIAM"/>
    <property type="match status" value="1"/>
</dbReference>
<dbReference type="RefSeq" id="WP_127905524.1">
    <property type="nucleotide sequence ID" value="NZ_RQXX01000002.1"/>
</dbReference>
<evidence type="ECO:0000256" key="9">
    <source>
        <dbReference type="RuleBase" id="RU369079"/>
    </source>
</evidence>
<keyword evidence="12" id="KW-1185">Reference proteome</keyword>
<comment type="function">
    <text evidence="9">Part of the tripartite ATP-independent periplasmic (TRAP) transport system.</text>
</comment>
<dbReference type="Proteomes" id="UP000285908">
    <property type="component" value="Unassembled WGS sequence"/>
</dbReference>
<comment type="caution">
    <text evidence="11">The sequence shown here is derived from an EMBL/GenBank/DDBJ whole genome shotgun (WGS) entry which is preliminary data.</text>
</comment>
<organism evidence="11 12">
    <name type="scientific">Mesobaculum littorinae</name>
    <dbReference type="NCBI Taxonomy" id="2486419"/>
    <lineage>
        <taxon>Bacteria</taxon>
        <taxon>Pseudomonadati</taxon>
        <taxon>Pseudomonadota</taxon>
        <taxon>Alphaproteobacteria</taxon>
        <taxon>Rhodobacterales</taxon>
        <taxon>Roseobacteraceae</taxon>
        <taxon>Mesobaculum</taxon>
    </lineage>
</organism>
<evidence type="ECO:0000313" key="11">
    <source>
        <dbReference type="EMBL" id="RVV98291.1"/>
    </source>
</evidence>
<comment type="subunit">
    <text evidence="9">The complex comprises the extracytoplasmic solute receptor protein and the two transmembrane proteins.</text>
</comment>
<dbReference type="GO" id="GO:0015740">
    <property type="term" value="P:C4-dicarboxylate transport"/>
    <property type="evidence" value="ECO:0007669"/>
    <property type="project" value="TreeGrafter"/>
</dbReference>
<evidence type="ECO:0000256" key="6">
    <source>
        <dbReference type="ARBA" id="ARBA00022989"/>
    </source>
</evidence>
<name>A0A438AHT9_9RHOB</name>
<comment type="subcellular location">
    <subcellularLocation>
        <location evidence="1 9">Cell inner membrane</location>
        <topology evidence="1 9">Multi-pass membrane protein</topology>
    </subcellularLocation>
</comment>
<proteinExistence type="inferred from homology"/>
<dbReference type="GO" id="GO:0005886">
    <property type="term" value="C:plasma membrane"/>
    <property type="evidence" value="ECO:0007669"/>
    <property type="project" value="UniProtKB-SubCell"/>
</dbReference>
<evidence type="ECO:0000256" key="1">
    <source>
        <dbReference type="ARBA" id="ARBA00004429"/>
    </source>
</evidence>
<dbReference type="AlphaFoldDB" id="A0A438AHT9"/>
<keyword evidence="7 9" id="KW-0472">Membrane</keyword>
<feature type="transmembrane region" description="Helical" evidence="9">
    <location>
        <begin position="49"/>
        <end position="66"/>
    </location>
</feature>
<keyword evidence="4 9" id="KW-0997">Cell inner membrane</keyword>
<comment type="similarity">
    <text evidence="8 9">Belongs to the TRAP transporter small permease family.</text>
</comment>
<evidence type="ECO:0000313" key="12">
    <source>
        <dbReference type="Proteomes" id="UP000285908"/>
    </source>
</evidence>
<keyword evidence="6 9" id="KW-1133">Transmembrane helix</keyword>
<feature type="transmembrane region" description="Helical" evidence="9">
    <location>
        <begin position="129"/>
        <end position="150"/>
    </location>
</feature>
<evidence type="ECO:0000256" key="7">
    <source>
        <dbReference type="ARBA" id="ARBA00023136"/>
    </source>
</evidence>
<dbReference type="EMBL" id="RQXX01000002">
    <property type="protein sequence ID" value="RVV98291.1"/>
    <property type="molecule type" value="Genomic_DNA"/>
</dbReference>
<feature type="transmembrane region" description="Helical" evidence="9">
    <location>
        <begin position="87"/>
        <end position="109"/>
    </location>
</feature>
<dbReference type="InterPro" id="IPR055348">
    <property type="entry name" value="DctQ"/>
</dbReference>
<accession>A0A438AHT9</accession>
<feature type="transmembrane region" description="Helical" evidence="9">
    <location>
        <begin position="12"/>
        <end position="34"/>
    </location>
</feature>
<dbReference type="GO" id="GO:0022857">
    <property type="term" value="F:transmembrane transporter activity"/>
    <property type="evidence" value="ECO:0007669"/>
    <property type="project" value="UniProtKB-UniRule"/>
</dbReference>
<evidence type="ECO:0000256" key="2">
    <source>
        <dbReference type="ARBA" id="ARBA00022448"/>
    </source>
</evidence>
<reference evidence="11 12" key="1">
    <citation type="submission" date="2018-11" db="EMBL/GenBank/DDBJ databases">
        <title>Mesobaculum littorinae gen. nov., sp. nov., isolated from Littorina scabra that represents a novel genus of the order Rhodobacteraceae.</title>
        <authorList>
            <person name="Li F."/>
        </authorList>
    </citation>
    <scope>NUCLEOTIDE SEQUENCE [LARGE SCALE GENOMIC DNA]</scope>
    <source>
        <strain evidence="11 12">M0103</strain>
    </source>
</reference>
<sequence length="170" mass="18758">MRQIDLLQRAVVAFFRALVGLAFLVLIVAVLWQVIGRLSGASPVWTEELTRFALLYLAAIGAGLSLRTGDLVNVDIVSESLPERASWTLRLISAALIAFLGIYLLPMAWKYTSIGWFQRSPALGLQMAWVHFSIFLMLALLAFFAVLRIVGMLAGTTDGRPRAPRPEGEE</sequence>
<feature type="domain" description="Tripartite ATP-independent periplasmic transporters DctQ component" evidence="10">
    <location>
        <begin position="26"/>
        <end position="153"/>
    </location>
</feature>
<evidence type="ECO:0000256" key="5">
    <source>
        <dbReference type="ARBA" id="ARBA00022692"/>
    </source>
</evidence>
<keyword evidence="5 9" id="KW-0812">Transmembrane</keyword>